<keyword evidence="3" id="KW-1185">Reference proteome</keyword>
<name>A0A7W7FZQ3_9PSEU</name>
<dbReference type="EMBL" id="JACHMH010000001">
    <property type="protein sequence ID" value="MBB4681414.1"/>
    <property type="molecule type" value="Genomic_DNA"/>
</dbReference>
<protein>
    <submittedName>
        <fullName evidence="2">Uncharacterized protein</fullName>
    </submittedName>
</protein>
<reference evidence="2 3" key="1">
    <citation type="submission" date="2020-08" db="EMBL/GenBank/DDBJ databases">
        <title>Sequencing the genomes of 1000 actinobacteria strains.</title>
        <authorList>
            <person name="Klenk H.-P."/>
        </authorList>
    </citation>
    <scope>NUCLEOTIDE SEQUENCE [LARGE SCALE GENOMIC DNA]</scope>
    <source>
        <strain evidence="2 3">DSM 44230</strain>
    </source>
</reference>
<dbReference type="Proteomes" id="UP000533598">
    <property type="component" value="Unassembled WGS sequence"/>
</dbReference>
<sequence>MANEAPLGPVDWSKWTWEQALNIFQDGATYPVVPNRQTVAGAKWLKWDCWSAVNGELGKSGDKHEYYVKYATNWMNYWGVADTDSETLTKPMNEFYGNARKIVDSLRAGVNTVAQPETFNRAFRTLNGAKDLLNSQAAKLKAEQKTIGHKGDDLQGAGATAFWKLLGGLVYKCEDVVRQLGVRQGHAWNALADAQGWLDNPATKEIDEAKGGLLVAIDKISAAYTDWFSAKPVSYDTGIFGRITSTGSALAWPGGAFTAVWTCEEFRQDLKANEPSGSSYWSGGEQFPRSSKIGADARNAAFWNTLEEIAKNLWLEHLRTTLDGPAAKAVQSLGASYNEAATYLPTIITPVQLDLSNPKPPPPPGGGPPPPPPPGGPKDGPPKPPPGKDGPPKPPGTGGPKGPKDGKGNPPPPIPNPGSQGPGTGKKDPTNPNGPNGPNRPGPDSVLKVPGKSTIGADGVVRGPDGKPLLDAFGRPIIVPPGSRINSDGEIVGRNGTKLTEKDRLSRPETTAPGDKPAESELDKYLKSLRGNNTPAPPTLLSNTPPPPSVTPKGPLGLHSGGSSSGPSLGSGGGQHQQQGAPPPPASKTVTTEGGPSLLKDPPGTGGQGNGLGGVPFYPPTAGGPGAGAPDQNKGERDRSTWLAEDEETWGTDPKLMPAVLGRRRRGRATAGGPRNHAPGGSDGRLAGGTTAPGHGHAEGTA</sequence>
<dbReference type="RefSeq" id="WP_185007970.1">
    <property type="nucleotide sequence ID" value="NZ_BAAAUI010000008.1"/>
</dbReference>
<feature type="compositionally biased region" description="Gly residues" evidence="1">
    <location>
        <begin position="604"/>
        <end position="614"/>
    </location>
</feature>
<feature type="compositionally biased region" description="Pro residues" evidence="1">
    <location>
        <begin position="358"/>
        <end position="376"/>
    </location>
</feature>
<evidence type="ECO:0000313" key="3">
    <source>
        <dbReference type="Proteomes" id="UP000533598"/>
    </source>
</evidence>
<feature type="compositionally biased region" description="Gly residues" evidence="1">
    <location>
        <begin position="559"/>
        <end position="575"/>
    </location>
</feature>
<evidence type="ECO:0000313" key="2">
    <source>
        <dbReference type="EMBL" id="MBB4681414.1"/>
    </source>
</evidence>
<gene>
    <name evidence="2" type="ORF">HNR67_007532</name>
</gene>
<feature type="compositionally biased region" description="Basic and acidic residues" evidence="1">
    <location>
        <begin position="516"/>
        <end position="526"/>
    </location>
</feature>
<proteinExistence type="predicted"/>
<feature type="compositionally biased region" description="Low complexity" evidence="1">
    <location>
        <begin position="688"/>
        <end position="702"/>
    </location>
</feature>
<feature type="compositionally biased region" description="Pro residues" evidence="1">
    <location>
        <begin position="382"/>
        <end position="397"/>
    </location>
</feature>
<feature type="region of interest" description="Disordered" evidence="1">
    <location>
        <begin position="352"/>
        <end position="702"/>
    </location>
</feature>
<feature type="compositionally biased region" description="Low complexity" evidence="1">
    <location>
        <begin position="430"/>
        <end position="443"/>
    </location>
</feature>
<dbReference type="AlphaFoldDB" id="A0A7W7FZQ3"/>
<comment type="caution">
    <text evidence="2">The sequence shown here is derived from an EMBL/GenBank/DDBJ whole genome shotgun (WGS) entry which is preliminary data.</text>
</comment>
<organism evidence="2 3">
    <name type="scientific">Crossiella cryophila</name>
    <dbReference type="NCBI Taxonomy" id="43355"/>
    <lineage>
        <taxon>Bacteria</taxon>
        <taxon>Bacillati</taxon>
        <taxon>Actinomycetota</taxon>
        <taxon>Actinomycetes</taxon>
        <taxon>Pseudonocardiales</taxon>
        <taxon>Pseudonocardiaceae</taxon>
        <taxon>Crossiella</taxon>
    </lineage>
</organism>
<accession>A0A7W7FZQ3</accession>
<evidence type="ECO:0000256" key="1">
    <source>
        <dbReference type="SAM" id="MobiDB-lite"/>
    </source>
</evidence>